<evidence type="ECO:0000256" key="3">
    <source>
        <dbReference type="ARBA" id="ARBA00022475"/>
    </source>
</evidence>
<accession>E6W4W7</accession>
<keyword evidence="6 8" id="KW-1133">Transmembrane helix</keyword>
<keyword evidence="3" id="KW-1003">Cell membrane</keyword>
<evidence type="ECO:0000256" key="5">
    <source>
        <dbReference type="ARBA" id="ARBA00022960"/>
    </source>
</evidence>
<dbReference type="OrthoDB" id="6647425at2"/>
<dbReference type="RefSeq" id="WP_013504734.1">
    <property type="nucleotide sequence ID" value="NC_014836.1"/>
</dbReference>
<dbReference type="GO" id="GO:0005886">
    <property type="term" value="C:plasma membrane"/>
    <property type="evidence" value="ECO:0007669"/>
    <property type="project" value="UniProtKB-SubCell"/>
</dbReference>
<dbReference type="KEGG" id="din:Selin_0086"/>
<keyword evidence="5" id="KW-0133">Cell shape</keyword>
<dbReference type="GO" id="GO:0008360">
    <property type="term" value="P:regulation of cell shape"/>
    <property type="evidence" value="ECO:0007669"/>
    <property type="project" value="UniProtKB-KW"/>
</dbReference>
<evidence type="ECO:0000256" key="2">
    <source>
        <dbReference type="ARBA" id="ARBA00007776"/>
    </source>
</evidence>
<feature type="transmembrane region" description="Helical" evidence="8">
    <location>
        <begin position="47"/>
        <end position="74"/>
    </location>
</feature>
<evidence type="ECO:0000313" key="10">
    <source>
        <dbReference type="Proteomes" id="UP000002572"/>
    </source>
</evidence>
<evidence type="ECO:0000313" key="9">
    <source>
        <dbReference type="EMBL" id="ADU64845.1"/>
    </source>
</evidence>
<protein>
    <submittedName>
        <fullName evidence="9">Rod shape-determining protein MreD</fullName>
    </submittedName>
</protein>
<evidence type="ECO:0000256" key="1">
    <source>
        <dbReference type="ARBA" id="ARBA00004651"/>
    </source>
</evidence>
<comment type="similarity">
    <text evidence="2">Belongs to the MreD family.</text>
</comment>
<sequence length="183" mass="21280">MKFFAYLLLFFFFIAVQSSFPFGMYTPDLPFLFFFCMVTLMDELEGLSIAILFGFIMDAVTGILFGYHILLYSFTAYLMTSLRNRQLLCQKYELSIILMVISVLAGMSQIYLIGALAAPLGQADTLTMHSILLRVFLDAFLSVIAFGLLYQPLILLNHWFLSLYERRNSRRRRRWTPQGDDQW</sequence>
<organism evidence="9 10">
    <name type="scientific">Desulfurispirillum indicum (strain ATCC BAA-1389 / DSM 22839 / S5)</name>
    <dbReference type="NCBI Taxonomy" id="653733"/>
    <lineage>
        <taxon>Bacteria</taxon>
        <taxon>Pseudomonadati</taxon>
        <taxon>Chrysiogenota</taxon>
        <taxon>Chrysiogenia</taxon>
        <taxon>Chrysiogenales</taxon>
        <taxon>Chrysiogenaceae</taxon>
        <taxon>Desulfurispirillum</taxon>
    </lineage>
</organism>
<comment type="subcellular location">
    <subcellularLocation>
        <location evidence="1">Cell membrane</location>
        <topology evidence="1">Multi-pass membrane protein</topology>
    </subcellularLocation>
</comment>
<evidence type="ECO:0000256" key="4">
    <source>
        <dbReference type="ARBA" id="ARBA00022692"/>
    </source>
</evidence>
<keyword evidence="4 8" id="KW-0812">Transmembrane</keyword>
<dbReference type="NCBIfam" id="TIGR03426">
    <property type="entry name" value="shape_MreD"/>
    <property type="match status" value="1"/>
</dbReference>
<dbReference type="EMBL" id="CP002432">
    <property type="protein sequence ID" value="ADU64845.1"/>
    <property type="molecule type" value="Genomic_DNA"/>
</dbReference>
<keyword evidence="7 8" id="KW-0472">Membrane</keyword>
<dbReference type="AlphaFoldDB" id="E6W4W7"/>
<feature type="transmembrane region" description="Helical" evidence="8">
    <location>
        <begin position="140"/>
        <end position="164"/>
    </location>
</feature>
<evidence type="ECO:0000256" key="6">
    <source>
        <dbReference type="ARBA" id="ARBA00022989"/>
    </source>
</evidence>
<proteinExistence type="inferred from homology"/>
<dbReference type="InterPro" id="IPR007227">
    <property type="entry name" value="Cell_shape_determining_MreD"/>
</dbReference>
<dbReference type="InParanoid" id="E6W4W7"/>
<feature type="transmembrane region" description="Helical" evidence="8">
    <location>
        <begin position="94"/>
        <end position="120"/>
    </location>
</feature>
<dbReference type="Proteomes" id="UP000002572">
    <property type="component" value="Chromosome"/>
</dbReference>
<evidence type="ECO:0000256" key="8">
    <source>
        <dbReference type="SAM" id="Phobius"/>
    </source>
</evidence>
<evidence type="ECO:0000256" key="7">
    <source>
        <dbReference type="ARBA" id="ARBA00023136"/>
    </source>
</evidence>
<gene>
    <name evidence="9" type="ordered locus">Selin_0086</name>
</gene>
<reference evidence="9 10" key="1">
    <citation type="submission" date="2010-12" db="EMBL/GenBank/DDBJ databases">
        <title>Complete sequence of Desulfurispirillum indicum S5.</title>
        <authorList>
            <consortium name="US DOE Joint Genome Institute"/>
            <person name="Lucas S."/>
            <person name="Copeland A."/>
            <person name="Lapidus A."/>
            <person name="Cheng J.-F."/>
            <person name="Goodwin L."/>
            <person name="Pitluck S."/>
            <person name="Chertkov O."/>
            <person name="Held B."/>
            <person name="Detter J.C."/>
            <person name="Han C."/>
            <person name="Tapia R."/>
            <person name="Land M."/>
            <person name="Hauser L."/>
            <person name="Kyrpides N."/>
            <person name="Ivanova N."/>
            <person name="Mikhailova N."/>
            <person name="Haggblom M."/>
            <person name="Rauschenbach I."/>
            <person name="Bini E."/>
            <person name="Woyke T."/>
        </authorList>
    </citation>
    <scope>NUCLEOTIDE SEQUENCE [LARGE SCALE GENOMIC DNA]</scope>
    <source>
        <strain evidence="10">ATCC BAA-1389 / DSM 22839 / S5</strain>
    </source>
</reference>
<name>E6W4W7_DESIS</name>
<dbReference type="HOGENOM" id="CLU_1472934_0_0_0"/>
<dbReference type="STRING" id="653733.Selin_0086"/>
<keyword evidence="10" id="KW-1185">Reference proteome</keyword>